<accession>A0A7J7ME75</accession>
<name>A0A7J7ME75_9MAGN</name>
<keyword evidence="2" id="KW-1185">Reference proteome</keyword>
<dbReference type="OrthoDB" id="1938131at2759"/>
<gene>
    <name evidence="1" type="ORF">GIB67_034770</name>
</gene>
<dbReference type="SUPFAM" id="SSF53098">
    <property type="entry name" value="Ribonuclease H-like"/>
    <property type="match status" value="1"/>
</dbReference>
<dbReference type="Gene3D" id="3.30.420.10">
    <property type="entry name" value="Ribonuclease H-like superfamily/Ribonuclease H"/>
    <property type="match status" value="1"/>
</dbReference>
<protein>
    <recommendedName>
        <fullName evidence="3">RNase H type-1 domain-containing protein</fullName>
    </recommendedName>
</protein>
<dbReference type="InterPro" id="IPR044730">
    <property type="entry name" value="RNase_H-like_dom_plant"/>
</dbReference>
<dbReference type="Proteomes" id="UP000541444">
    <property type="component" value="Unassembled WGS sequence"/>
</dbReference>
<reference evidence="1 2" key="1">
    <citation type="journal article" date="2020" name="IScience">
        <title>Genome Sequencing of the Endangered Kingdonia uniflora (Circaeasteraceae, Ranunculales) Reveals Potential Mechanisms of Evolutionary Specialization.</title>
        <authorList>
            <person name="Sun Y."/>
            <person name="Deng T."/>
            <person name="Zhang A."/>
            <person name="Moore M.J."/>
            <person name="Landis J.B."/>
            <person name="Lin N."/>
            <person name="Zhang H."/>
            <person name="Zhang X."/>
            <person name="Huang J."/>
            <person name="Zhang X."/>
            <person name="Sun H."/>
            <person name="Wang H."/>
        </authorList>
    </citation>
    <scope>NUCLEOTIDE SEQUENCE [LARGE SCALE GENOMIC DNA]</scope>
    <source>
        <strain evidence="1">TB1705</strain>
        <tissue evidence="1">Leaf</tissue>
    </source>
</reference>
<proteinExistence type="predicted"/>
<dbReference type="GO" id="GO:0003676">
    <property type="term" value="F:nucleic acid binding"/>
    <property type="evidence" value="ECO:0007669"/>
    <property type="project" value="InterPro"/>
</dbReference>
<dbReference type="InterPro" id="IPR036397">
    <property type="entry name" value="RNaseH_sf"/>
</dbReference>
<dbReference type="EMBL" id="JACGCM010001586">
    <property type="protein sequence ID" value="KAF6153048.1"/>
    <property type="molecule type" value="Genomic_DNA"/>
</dbReference>
<evidence type="ECO:0008006" key="3">
    <source>
        <dbReference type="Google" id="ProtNLM"/>
    </source>
</evidence>
<organism evidence="1 2">
    <name type="scientific">Kingdonia uniflora</name>
    <dbReference type="NCBI Taxonomy" id="39325"/>
    <lineage>
        <taxon>Eukaryota</taxon>
        <taxon>Viridiplantae</taxon>
        <taxon>Streptophyta</taxon>
        <taxon>Embryophyta</taxon>
        <taxon>Tracheophyta</taxon>
        <taxon>Spermatophyta</taxon>
        <taxon>Magnoliopsida</taxon>
        <taxon>Ranunculales</taxon>
        <taxon>Circaeasteraceae</taxon>
        <taxon>Kingdonia</taxon>
    </lineage>
</organism>
<dbReference type="InterPro" id="IPR012337">
    <property type="entry name" value="RNaseH-like_sf"/>
</dbReference>
<sequence length="178" mass="19622">MKTNTDGSSRGNPGRSGCGNVFRDNFRDIRGVQLEGLGISSSYMAECYGILHAAETAYNKRDGSDCKLSQTLKLLLQASTIMGSLGNWMESGSFTIIKCISLINTHGRNYTSVLMIVHIKQAILKVYRRVARSEGDHTYLVRTTELSILFRFTCKLDNKVVTVGNVHDPGNLAISLDL</sequence>
<evidence type="ECO:0000313" key="1">
    <source>
        <dbReference type="EMBL" id="KAF6153048.1"/>
    </source>
</evidence>
<dbReference type="CDD" id="cd06222">
    <property type="entry name" value="RNase_H_like"/>
    <property type="match status" value="1"/>
</dbReference>
<comment type="caution">
    <text evidence="1">The sequence shown here is derived from an EMBL/GenBank/DDBJ whole genome shotgun (WGS) entry which is preliminary data.</text>
</comment>
<evidence type="ECO:0000313" key="2">
    <source>
        <dbReference type="Proteomes" id="UP000541444"/>
    </source>
</evidence>
<dbReference type="AlphaFoldDB" id="A0A7J7ME75"/>